<evidence type="ECO:0000256" key="1">
    <source>
        <dbReference type="PROSITE-ProRule" id="PRU00047"/>
    </source>
</evidence>
<evidence type="ECO:0000256" key="2">
    <source>
        <dbReference type="SAM" id="MobiDB-lite"/>
    </source>
</evidence>
<dbReference type="EMBL" id="JBDFQZ010000009">
    <property type="protein sequence ID" value="KAK9689793.1"/>
    <property type="molecule type" value="Genomic_DNA"/>
</dbReference>
<dbReference type="Proteomes" id="UP001443914">
    <property type="component" value="Unassembled WGS sequence"/>
</dbReference>
<evidence type="ECO:0000259" key="3">
    <source>
        <dbReference type="PROSITE" id="PS50158"/>
    </source>
</evidence>
<dbReference type="PANTHER" id="PTHR33325:SF11">
    <property type="entry name" value="COLD SHOCK DOMAIN-CONTAINING PROTEIN 4-LIKE"/>
    <property type="match status" value="1"/>
</dbReference>
<dbReference type="GO" id="GO:0008270">
    <property type="term" value="F:zinc ion binding"/>
    <property type="evidence" value="ECO:0007669"/>
    <property type="project" value="UniProtKB-KW"/>
</dbReference>
<feature type="domain" description="CCHC-type" evidence="3">
    <location>
        <begin position="165"/>
        <end position="179"/>
    </location>
</feature>
<evidence type="ECO:0000313" key="4">
    <source>
        <dbReference type="EMBL" id="KAK9689793.1"/>
    </source>
</evidence>
<dbReference type="AlphaFoldDB" id="A0AAW1IJX8"/>
<accession>A0AAW1IJX8</accession>
<protein>
    <recommendedName>
        <fullName evidence="3">CCHC-type domain-containing protein</fullName>
    </recommendedName>
</protein>
<dbReference type="InterPro" id="IPR036875">
    <property type="entry name" value="Znf_CCHC_sf"/>
</dbReference>
<dbReference type="PROSITE" id="PS50158">
    <property type="entry name" value="ZF_CCHC"/>
    <property type="match status" value="1"/>
</dbReference>
<feature type="region of interest" description="Disordered" evidence="2">
    <location>
        <begin position="120"/>
        <end position="141"/>
    </location>
</feature>
<evidence type="ECO:0000313" key="5">
    <source>
        <dbReference type="Proteomes" id="UP001443914"/>
    </source>
</evidence>
<comment type="caution">
    <text evidence="4">The sequence shown here is derived from an EMBL/GenBank/DDBJ whole genome shotgun (WGS) entry which is preliminary data.</text>
</comment>
<name>A0AAW1IJX8_SAPOF</name>
<dbReference type="GO" id="GO:0003676">
    <property type="term" value="F:nucleic acid binding"/>
    <property type="evidence" value="ECO:0007669"/>
    <property type="project" value="InterPro"/>
</dbReference>
<dbReference type="SUPFAM" id="SSF57756">
    <property type="entry name" value="Retrovirus zinc finger-like domains"/>
    <property type="match status" value="1"/>
</dbReference>
<reference evidence="4" key="1">
    <citation type="submission" date="2024-03" db="EMBL/GenBank/DDBJ databases">
        <title>WGS assembly of Saponaria officinalis var. Norfolk2.</title>
        <authorList>
            <person name="Jenkins J."/>
            <person name="Shu S."/>
            <person name="Grimwood J."/>
            <person name="Barry K."/>
            <person name="Goodstein D."/>
            <person name="Schmutz J."/>
            <person name="Leebens-Mack J."/>
            <person name="Osbourn A."/>
        </authorList>
    </citation>
    <scope>NUCLEOTIDE SEQUENCE [LARGE SCALE GENOMIC DNA]</scope>
    <source>
        <strain evidence="4">JIC</strain>
    </source>
</reference>
<gene>
    <name evidence="4" type="ORF">RND81_09G081500</name>
</gene>
<dbReference type="PANTHER" id="PTHR33325">
    <property type="entry name" value="ZINC FINGER, CCHC-TYPE-RELATED"/>
    <property type="match status" value="1"/>
</dbReference>
<keyword evidence="1" id="KW-0479">Metal-binding</keyword>
<dbReference type="SMART" id="SM00343">
    <property type="entry name" value="ZnF_C2HC"/>
    <property type="match status" value="1"/>
</dbReference>
<feature type="compositionally biased region" description="Basic and acidic residues" evidence="2">
    <location>
        <begin position="131"/>
        <end position="140"/>
    </location>
</feature>
<proteinExistence type="predicted"/>
<sequence>MTQIAKRDFDVLDLTGQRHPQWKDDIIAHLGAMGLEHTIEETHIFIRHHMNEGLKNEYIRVRDLYDLLNRLEARFGHHHDVLLPKLREECKNLRSQDFTPINDGSAAILEANAIDKFGHGRWNNRRGRGRGRGDGLDKKNNNFKKPRIGKQVVHSKRVSKPKGACLKCGLIGHWARACRTPKHFADIYQASNMQANKGPEARFISDAIPLISYMSTSNTLNIADYLIDDIAGSSNL</sequence>
<keyword evidence="5" id="KW-1185">Reference proteome</keyword>
<keyword evidence="1" id="KW-0863">Zinc-finger</keyword>
<organism evidence="4 5">
    <name type="scientific">Saponaria officinalis</name>
    <name type="common">Common soapwort</name>
    <name type="synonym">Lychnis saponaria</name>
    <dbReference type="NCBI Taxonomy" id="3572"/>
    <lineage>
        <taxon>Eukaryota</taxon>
        <taxon>Viridiplantae</taxon>
        <taxon>Streptophyta</taxon>
        <taxon>Embryophyta</taxon>
        <taxon>Tracheophyta</taxon>
        <taxon>Spermatophyta</taxon>
        <taxon>Magnoliopsida</taxon>
        <taxon>eudicotyledons</taxon>
        <taxon>Gunneridae</taxon>
        <taxon>Pentapetalae</taxon>
        <taxon>Caryophyllales</taxon>
        <taxon>Caryophyllaceae</taxon>
        <taxon>Caryophylleae</taxon>
        <taxon>Saponaria</taxon>
    </lineage>
</organism>
<keyword evidence="1" id="KW-0862">Zinc</keyword>
<dbReference type="InterPro" id="IPR001878">
    <property type="entry name" value="Znf_CCHC"/>
</dbReference>